<keyword evidence="8" id="KW-0862">Zinc</keyword>
<evidence type="ECO:0000256" key="12">
    <source>
        <dbReference type="SAM" id="Phobius"/>
    </source>
</evidence>
<dbReference type="CDD" id="cd06161">
    <property type="entry name" value="S2P-M50_SpoIVFB"/>
    <property type="match status" value="1"/>
</dbReference>
<dbReference type="PANTHER" id="PTHR39188:SF3">
    <property type="entry name" value="STAGE IV SPORULATION PROTEIN FB"/>
    <property type="match status" value="1"/>
</dbReference>
<dbReference type="HOGENOM" id="CLU_737369_0_0_7"/>
<dbReference type="EnsemblBacteria" id="ABF90601">
    <property type="protein sequence ID" value="ABF90601"/>
    <property type="gene ID" value="MXAN_4563"/>
</dbReference>
<comment type="similarity">
    <text evidence="3">Belongs to the peptidase M50B family.</text>
</comment>
<comment type="subcellular location">
    <subcellularLocation>
        <location evidence="2">Membrane</location>
        <topology evidence="2">Multi-pass membrane protein</topology>
    </subcellularLocation>
</comment>
<feature type="transmembrane region" description="Helical" evidence="12">
    <location>
        <begin position="166"/>
        <end position="184"/>
    </location>
</feature>
<evidence type="ECO:0000256" key="10">
    <source>
        <dbReference type="ARBA" id="ARBA00023049"/>
    </source>
</evidence>
<protein>
    <recommendedName>
        <fullName evidence="13">Peptidase M50 domain-containing protein</fullName>
    </recommendedName>
</protein>
<keyword evidence="4" id="KW-0645">Protease</keyword>
<dbReference type="Proteomes" id="UP000002402">
    <property type="component" value="Chromosome"/>
</dbReference>
<dbReference type="GO" id="GO:0046872">
    <property type="term" value="F:metal ion binding"/>
    <property type="evidence" value="ECO:0007669"/>
    <property type="project" value="UniProtKB-KW"/>
</dbReference>
<evidence type="ECO:0000256" key="11">
    <source>
        <dbReference type="ARBA" id="ARBA00023136"/>
    </source>
</evidence>
<evidence type="ECO:0000313" key="14">
    <source>
        <dbReference type="EMBL" id="ABF90601.1"/>
    </source>
</evidence>
<dbReference type="GO" id="GO:0008237">
    <property type="term" value="F:metallopeptidase activity"/>
    <property type="evidence" value="ECO:0007669"/>
    <property type="project" value="UniProtKB-KW"/>
</dbReference>
<feature type="transmembrane region" description="Helical" evidence="12">
    <location>
        <begin position="205"/>
        <end position="222"/>
    </location>
</feature>
<comment type="cofactor">
    <cofactor evidence="1">
        <name>Zn(2+)</name>
        <dbReference type="ChEBI" id="CHEBI:29105"/>
    </cofactor>
</comment>
<evidence type="ECO:0000256" key="9">
    <source>
        <dbReference type="ARBA" id="ARBA00022989"/>
    </source>
</evidence>
<feature type="transmembrane region" description="Helical" evidence="12">
    <location>
        <begin position="41"/>
        <end position="66"/>
    </location>
</feature>
<keyword evidence="9 12" id="KW-1133">Transmembrane helix</keyword>
<evidence type="ECO:0000256" key="5">
    <source>
        <dbReference type="ARBA" id="ARBA00022692"/>
    </source>
</evidence>
<dbReference type="GO" id="GO:0016020">
    <property type="term" value="C:membrane"/>
    <property type="evidence" value="ECO:0007669"/>
    <property type="project" value="UniProtKB-SubCell"/>
</dbReference>
<evidence type="ECO:0000259" key="13">
    <source>
        <dbReference type="Pfam" id="PF02163"/>
    </source>
</evidence>
<evidence type="ECO:0000256" key="1">
    <source>
        <dbReference type="ARBA" id="ARBA00001947"/>
    </source>
</evidence>
<dbReference type="GO" id="GO:0006508">
    <property type="term" value="P:proteolysis"/>
    <property type="evidence" value="ECO:0007669"/>
    <property type="project" value="UniProtKB-KW"/>
</dbReference>
<keyword evidence="10" id="KW-0482">Metalloprotease</keyword>
<keyword evidence="7" id="KW-0378">Hydrolase</keyword>
<accession>Q1D3P2</accession>
<feature type="domain" description="Peptidase M50" evidence="13">
    <location>
        <begin position="166"/>
        <end position="215"/>
    </location>
</feature>
<evidence type="ECO:0000256" key="7">
    <source>
        <dbReference type="ARBA" id="ARBA00022801"/>
    </source>
</evidence>
<sequence length="405" mass="43942">MPMSWPAWSPASFTRVRRASPLRRARCGCARYSRMSMRPHFHVAGFPVRLHPLFFVVALMTGWTLISEPARLALWVGIVFVSVLLHELGHALAFRRYGCPARIELHGMGGTTQTHDAAHLTHQQSAFVSFAGPGIGFLAGGLIWGLSQLVPLGEPGGLADQGVRQFLWVNIGWGLFNLLPMQPLDGGHLLADLVRARSGYRHERGVLGVGIATAVVVLGLAIWSKQLWMGMLAMVLGVMNLEQLRRTPKRRPAERRFALPRLVRKPEAAPAGAISIEQLMDELRGTPRPPGAADADDDLEGPHDPALVGEMLLDNGLPELAVGSLQSAFTQAPLARTGHALVLALLHTGRLQELASLLDSSHARQLSEDTLALISEHAGTASEAPLTERITALRHGRTPATDEPR</sequence>
<evidence type="ECO:0000256" key="8">
    <source>
        <dbReference type="ARBA" id="ARBA00022833"/>
    </source>
</evidence>
<evidence type="ECO:0000313" key="15">
    <source>
        <dbReference type="Proteomes" id="UP000002402"/>
    </source>
</evidence>
<dbReference type="STRING" id="246197.MXAN_4563"/>
<dbReference type="Pfam" id="PF02163">
    <property type="entry name" value="Peptidase_M50"/>
    <property type="match status" value="1"/>
</dbReference>
<dbReference type="eggNOG" id="COG1994">
    <property type="taxonomic scope" value="Bacteria"/>
</dbReference>
<keyword evidence="6" id="KW-0479">Metal-binding</keyword>
<evidence type="ECO:0000256" key="4">
    <source>
        <dbReference type="ARBA" id="ARBA00022670"/>
    </source>
</evidence>
<reference evidence="14 15" key="1">
    <citation type="journal article" date="2006" name="Proc. Natl. Acad. Sci. U.S.A.">
        <title>Evolution of sensory complexity recorded in a myxobacterial genome.</title>
        <authorList>
            <person name="Goldman B.S."/>
            <person name="Nierman W.C."/>
            <person name="Kaiser D."/>
            <person name="Slater S.C."/>
            <person name="Durkin A.S."/>
            <person name="Eisen J.A."/>
            <person name="Ronning C.M."/>
            <person name="Barbazuk W.B."/>
            <person name="Blanchard M."/>
            <person name="Field C."/>
            <person name="Halling C."/>
            <person name="Hinkle G."/>
            <person name="Iartchuk O."/>
            <person name="Kim H.S."/>
            <person name="Mackenzie C."/>
            <person name="Madupu R."/>
            <person name="Miller N."/>
            <person name="Shvartsbeyn A."/>
            <person name="Sullivan S.A."/>
            <person name="Vaudin M."/>
            <person name="Wiegand R."/>
            <person name="Kaplan H.B."/>
        </authorList>
    </citation>
    <scope>NUCLEOTIDE SEQUENCE [LARGE SCALE GENOMIC DNA]</scope>
    <source>
        <strain evidence="15">DK1622</strain>
    </source>
</reference>
<gene>
    <name evidence="14" type="ordered locus">MXAN_4563</name>
</gene>
<proteinExistence type="inferred from homology"/>
<evidence type="ECO:0000256" key="6">
    <source>
        <dbReference type="ARBA" id="ARBA00022723"/>
    </source>
</evidence>
<feature type="transmembrane region" description="Helical" evidence="12">
    <location>
        <begin position="72"/>
        <end position="94"/>
    </location>
</feature>
<dbReference type="InterPro" id="IPR008915">
    <property type="entry name" value="Peptidase_M50"/>
</dbReference>
<keyword evidence="15" id="KW-1185">Reference proteome</keyword>
<name>Q1D3P2_MYXXD</name>
<dbReference type="AlphaFoldDB" id="Q1D3P2"/>
<keyword evidence="11 12" id="KW-0472">Membrane</keyword>
<evidence type="ECO:0000256" key="3">
    <source>
        <dbReference type="ARBA" id="ARBA00007931"/>
    </source>
</evidence>
<evidence type="ECO:0000256" key="2">
    <source>
        <dbReference type="ARBA" id="ARBA00004141"/>
    </source>
</evidence>
<feature type="transmembrane region" description="Helical" evidence="12">
    <location>
        <begin position="126"/>
        <end position="146"/>
    </location>
</feature>
<keyword evidence="5 12" id="KW-0812">Transmembrane</keyword>
<dbReference type="KEGG" id="mxa:MXAN_4563"/>
<dbReference type="PANTHER" id="PTHR39188">
    <property type="entry name" value="MEMBRANE-ASSOCIATED ZINC METALLOPROTEASE M50B"/>
    <property type="match status" value="1"/>
</dbReference>
<organism evidence="14 15">
    <name type="scientific">Myxococcus xanthus (strain DK1622)</name>
    <dbReference type="NCBI Taxonomy" id="246197"/>
    <lineage>
        <taxon>Bacteria</taxon>
        <taxon>Pseudomonadati</taxon>
        <taxon>Myxococcota</taxon>
        <taxon>Myxococcia</taxon>
        <taxon>Myxococcales</taxon>
        <taxon>Cystobacterineae</taxon>
        <taxon>Myxococcaceae</taxon>
        <taxon>Myxococcus</taxon>
    </lineage>
</organism>
<dbReference type="EMBL" id="CP000113">
    <property type="protein sequence ID" value="ABF90601.1"/>
    <property type="molecule type" value="Genomic_DNA"/>
</dbReference>